<dbReference type="InterPro" id="IPR035093">
    <property type="entry name" value="RelE/ParE_toxin_dom_sf"/>
</dbReference>
<name>A0ABS5SGH3_9BACT</name>
<dbReference type="EMBL" id="JAHCVK010000002">
    <property type="protein sequence ID" value="MBT0653127.1"/>
    <property type="molecule type" value="Genomic_DNA"/>
</dbReference>
<keyword evidence="2" id="KW-1185">Reference proteome</keyword>
<protein>
    <submittedName>
        <fullName evidence="1">Plasmid stabilization protein</fullName>
    </submittedName>
</protein>
<organism evidence="1 2">
    <name type="scientific">Geomobilimonas luticola</name>
    <dbReference type="NCBI Taxonomy" id="1114878"/>
    <lineage>
        <taxon>Bacteria</taxon>
        <taxon>Pseudomonadati</taxon>
        <taxon>Thermodesulfobacteriota</taxon>
        <taxon>Desulfuromonadia</taxon>
        <taxon>Geobacterales</taxon>
        <taxon>Geobacteraceae</taxon>
        <taxon>Geomobilimonas</taxon>
    </lineage>
</organism>
<sequence>MSFRIVYTHSYLKRAAKFIKRHPELLPQYEKTLKLLELNPMHPSLRLHRLGGPLRDLHSVSINISYRITLEFVLEDGKIVPVNVGSHDEVY</sequence>
<dbReference type="SUPFAM" id="SSF143011">
    <property type="entry name" value="RelE-like"/>
    <property type="match status" value="1"/>
</dbReference>
<evidence type="ECO:0000313" key="2">
    <source>
        <dbReference type="Proteomes" id="UP000756860"/>
    </source>
</evidence>
<comment type="caution">
    <text evidence="1">The sequence shown here is derived from an EMBL/GenBank/DDBJ whole genome shotgun (WGS) entry which is preliminary data.</text>
</comment>
<dbReference type="Gene3D" id="3.30.2310.20">
    <property type="entry name" value="RelE-like"/>
    <property type="match status" value="1"/>
</dbReference>
<proteinExistence type="predicted"/>
<accession>A0ABS5SGH3</accession>
<reference evidence="1 2" key="1">
    <citation type="submission" date="2021-05" db="EMBL/GenBank/DDBJ databases">
        <title>The draft genome of Geobacter luticola JCM 17780.</title>
        <authorList>
            <person name="Xu Z."/>
            <person name="Masuda Y."/>
            <person name="Itoh H."/>
            <person name="Senoo K."/>
        </authorList>
    </citation>
    <scope>NUCLEOTIDE SEQUENCE [LARGE SCALE GENOMIC DNA]</scope>
    <source>
        <strain evidence="1 2">JCM 17780</strain>
    </source>
</reference>
<dbReference type="RefSeq" id="WP_214175108.1">
    <property type="nucleotide sequence ID" value="NZ_JAHCVK010000002.1"/>
</dbReference>
<gene>
    <name evidence="1" type="ORF">KI810_08680</name>
</gene>
<evidence type="ECO:0000313" key="1">
    <source>
        <dbReference type="EMBL" id="MBT0653127.1"/>
    </source>
</evidence>
<dbReference type="Proteomes" id="UP000756860">
    <property type="component" value="Unassembled WGS sequence"/>
</dbReference>